<evidence type="ECO:0000256" key="1">
    <source>
        <dbReference type="SAM" id="MobiDB-lite"/>
    </source>
</evidence>
<dbReference type="EMBL" id="CM003380">
    <property type="protein sequence ID" value="KOM54721.1"/>
    <property type="molecule type" value="Genomic_DNA"/>
</dbReference>
<name>A0A0L9VI38_PHAAN</name>
<feature type="region of interest" description="Disordered" evidence="1">
    <location>
        <begin position="1"/>
        <end position="50"/>
    </location>
</feature>
<dbReference type="Proteomes" id="UP000053144">
    <property type="component" value="Chromosome 10"/>
</dbReference>
<dbReference type="Gramene" id="KOM54721">
    <property type="protein sequence ID" value="KOM54721"/>
    <property type="gene ID" value="LR48_Vigan10g061300"/>
</dbReference>
<evidence type="ECO:0000313" key="2">
    <source>
        <dbReference type="EMBL" id="KOM54721.1"/>
    </source>
</evidence>
<evidence type="ECO:0000313" key="3">
    <source>
        <dbReference type="Proteomes" id="UP000053144"/>
    </source>
</evidence>
<dbReference type="AlphaFoldDB" id="A0A0L9VI38"/>
<accession>A0A0L9VI38</accession>
<feature type="compositionally biased region" description="Low complexity" evidence="1">
    <location>
        <begin position="1"/>
        <end position="14"/>
    </location>
</feature>
<reference evidence="3" key="1">
    <citation type="journal article" date="2015" name="Proc. Natl. Acad. Sci. U.S.A.">
        <title>Genome sequencing of adzuki bean (Vigna angularis) provides insight into high starch and low fat accumulation and domestication.</title>
        <authorList>
            <person name="Yang K."/>
            <person name="Tian Z."/>
            <person name="Chen C."/>
            <person name="Luo L."/>
            <person name="Zhao B."/>
            <person name="Wang Z."/>
            <person name="Yu L."/>
            <person name="Li Y."/>
            <person name="Sun Y."/>
            <person name="Li W."/>
            <person name="Chen Y."/>
            <person name="Li Y."/>
            <person name="Zhang Y."/>
            <person name="Ai D."/>
            <person name="Zhao J."/>
            <person name="Shang C."/>
            <person name="Ma Y."/>
            <person name="Wu B."/>
            <person name="Wang M."/>
            <person name="Gao L."/>
            <person name="Sun D."/>
            <person name="Zhang P."/>
            <person name="Guo F."/>
            <person name="Wang W."/>
            <person name="Li Y."/>
            <person name="Wang J."/>
            <person name="Varshney R.K."/>
            <person name="Wang J."/>
            <person name="Ling H.Q."/>
            <person name="Wan P."/>
        </authorList>
    </citation>
    <scope>NUCLEOTIDE SEQUENCE</scope>
    <source>
        <strain evidence="3">cv. Jingnong 6</strain>
    </source>
</reference>
<gene>
    <name evidence="2" type="ORF">LR48_Vigan10g061300</name>
</gene>
<sequence>MAEATPAEAAAAKVTTERKEWTRWRHCRQRRGTNGATVKGGGVPKNDNQQRPGVAELSVLQAKSLACRGLVGDKPDMHMRIGIGRLTNRGNRAFQKVVRQKGLICSV</sequence>
<protein>
    <submittedName>
        <fullName evidence="2">Uncharacterized protein</fullName>
    </submittedName>
</protein>
<organism evidence="2 3">
    <name type="scientific">Phaseolus angularis</name>
    <name type="common">Azuki bean</name>
    <name type="synonym">Vigna angularis</name>
    <dbReference type="NCBI Taxonomy" id="3914"/>
    <lineage>
        <taxon>Eukaryota</taxon>
        <taxon>Viridiplantae</taxon>
        <taxon>Streptophyta</taxon>
        <taxon>Embryophyta</taxon>
        <taxon>Tracheophyta</taxon>
        <taxon>Spermatophyta</taxon>
        <taxon>Magnoliopsida</taxon>
        <taxon>eudicotyledons</taxon>
        <taxon>Gunneridae</taxon>
        <taxon>Pentapetalae</taxon>
        <taxon>rosids</taxon>
        <taxon>fabids</taxon>
        <taxon>Fabales</taxon>
        <taxon>Fabaceae</taxon>
        <taxon>Papilionoideae</taxon>
        <taxon>50 kb inversion clade</taxon>
        <taxon>NPAAA clade</taxon>
        <taxon>indigoferoid/millettioid clade</taxon>
        <taxon>Phaseoleae</taxon>
        <taxon>Vigna</taxon>
    </lineage>
</organism>
<proteinExistence type="predicted"/>